<dbReference type="PROSITE" id="PS00151">
    <property type="entry name" value="ACYLPHOSPHATASE_2"/>
    <property type="match status" value="1"/>
</dbReference>
<evidence type="ECO:0000259" key="6">
    <source>
        <dbReference type="PROSITE" id="PS51160"/>
    </source>
</evidence>
<keyword evidence="8" id="KW-1185">Reference proteome</keyword>
<evidence type="ECO:0000313" key="8">
    <source>
        <dbReference type="Proteomes" id="UP000567293"/>
    </source>
</evidence>
<evidence type="ECO:0000256" key="2">
    <source>
        <dbReference type="ARBA" id="ARBA00012150"/>
    </source>
</evidence>
<dbReference type="InterPro" id="IPR036046">
    <property type="entry name" value="Acylphosphatase-like_dom_sf"/>
</dbReference>
<reference evidence="7" key="1">
    <citation type="submission" date="2020-06" db="EMBL/GenBank/DDBJ databases">
        <title>Legume-microbial interactions unlock mineral nutrients during tropical forest succession.</title>
        <authorList>
            <person name="Epihov D.Z."/>
        </authorList>
    </citation>
    <scope>NUCLEOTIDE SEQUENCE [LARGE SCALE GENOMIC DNA]</scope>
    <source>
        <strain evidence="7">Pan2503</strain>
    </source>
</reference>
<evidence type="ECO:0000313" key="7">
    <source>
        <dbReference type="EMBL" id="MBA0087637.1"/>
    </source>
</evidence>
<evidence type="ECO:0000256" key="1">
    <source>
        <dbReference type="ARBA" id="ARBA00005614"/>
    </source>
</evidence>
<dbReference type="Proteomes" id="UP000567293">
    <property type="component" value="Unassembled WGS sequence"/>
</dbReference>
<comment type="catalytic activity">
    <reaction evidence="3 4">
        <text>an acyl phosphate + H2O = a carboxylate + phosphate + H(+)</text>
        <dbReference type="Rhea" id="RHEA:14965"/>
        <dbReference type="ChEBI" id="CHEBI:15377"/>
        <dbReference type="ChEBI" id="CHEBI:15378"/>
        <dbReference type="ChEBI" id="CHEBI:29067"/>
        <dbReference type="ChEBI" id="CHEBI:43474"/>
        <dbReference type="ChEBI" id="CHEBI:59918"/>
        <dbReference type="EC" id="3.6.1.7"/>
    </reaction>
</comment>
<dbReference type="AlphaFoldDB" id="A0A7V8NUE6"/>
<protein>
    <recommendedName>
        <fullName evidence="2 4">acylphosphatase</fullName>
        <ecNumber evidence="2 4">3.6.1.7</ecNumber>
    </recommendedName>
</protein>
<organism evidence="7 8">
    <name type="scientific">Candidatus Acidiferrum panamense</name>
    <dbReference type="NCBI Taxonomy" id="2741543"/>
    <lineage>
        <taxon>Bacteria</taxon>
        <taxon>Pseudomonadati</taxon>
        <taxon>Acidobacteriota</taxon>
        <taxon>Terriglobia</taxon>
        <taxon>Candidatus Acidiferrales</taxon>
        <taxon>Candidatus Acidiferrum</taxon>
    </lineage>
</organism>
<evidence type="ECO:0000256" key="4">
    <source>
        <dbReference type="PROSITE-ProRule" id="PRU00520"/>
    </source>
</evidence>
<keyword evidence="4" id="KW-0378">Hydrolase</keyword>
<feature type="active site" evidence="4">
    <location>
        <position position="71"/>
    </location>
</feature>
<dbReference type="InterPro" id="IPR001792">
    <property type="entry name" value="Acylphosphatase-like_dom"/>
</dbReference>
<dbReference type="InterPro" id="IPR017968">
    <property type="entry name" value="Acylphosphatase_CS"/>
</dbReference>
<dbReference type="EC" id="3.6.1.7" evidence="2 4"/>
<dbReference type="Gene3D" id="3.30.70.100">
    <property type="match status" value="1"/>
</dbReference>
<comment type="caution">
    <text evidence="7">The sequence shown here is derived from an EMBL/GenBank/DDBJ whole genome shotgun (WGS) entry which is preliminary data.</text>
</comment>
<feature type="domain" description="Acylphosphatase-like" evidence="6">
    <location>
        <begin position="38"/>
        <end position="126"/>
    </location>
</feature>
<proteinExistence type="inferred from homology"/>
<name>A0A7V8NUE6_9BACT</name>
<dbReference type="PANTHER" id="PTHR47268:SF4">
    <property type="entry name" value="ACYLPHOSPHATASE"/>
    <property type="match status" value="1"/>
</dbReference>
<dbReference type="EMBL" id="JACDQQ010002104">
    <property type="protein sequence ID" value="MBA0087637.1"/>
    <property type="molecule type" value="Genomic_DNA"/>
</dbReference>
<accession>A0A7V8NUE6</accession>
<gene>
    <name evidence="7" type="ORF">HRJ53_21845</name>
</gene>
<comment type="similarity">
    <text evidence="1 5">Belongs to the acylphosphatase family.</text>
</comment>
<dbReference type="InterPro" id="IPR020456">
    <property type="entry name" value="Acylphosphatase"/>
</dbReference>
<dbReference type="GO" id="GO:0003998">
    <property type="term" value="F:acylphosphatase activity"/>
    <property type="evidence" value="ECO:0007669"/>
    <property type="project" value="UniProtKB-EC"/>
</dbReference>
<dbReference type="PROSITE" id="PS51160">
    <property type="entry name" value="ACYLPHOSPHATASE_3"/>
    <property type="match status" value="1"/>
</dbReference>
<evidence type="ECO:0000256" key="5">
    <source>
        <dbReference type="RuleBase" id="RU004168"/>
    </source>
</evidence>
<sequence length="128" mass="14161">MGRRNCPPGFHGRTRHLRRKKGDASATIFGLVSETRLAKRYFVSGTVQGVGYRFFTQRAAEKLGIGGFVRNLWDGRVEVLAIGTPEQHKELRRLLERGPIGSDVTVVLEEPAAVEAQYEGGFVIHPSA</sequence>
<dbReference type="PANTHER" id="PTHR47268">
    <property type="entry name" value="ACYLPHOSPHATASE"/>
    <property type="match status" value="1"/>
</dbReference>
<feature type="active site" evidence="4">
    <location>
        <position position="53"/>
    </location>
</feature>
<dbReference type="Pfam" id="PF00708">
    <property type="entry name" value="Acylphosphatase"/>
    <property type="match status" value="1"/>
</dbReference>
<evidence type="ECO:0000256" key="3">
    <source>
        <dbReference type="ARBA" id="ARBA00047645"/>
    </source>
</evidence>
<dbReference type="SUPFAM" id="SSF54975">
    <property type="entry name" value="Acylphosphatase/BLUF domain-like"/>
    <property type="match status" value="1"/>
</dbReference>